<dbReference type="VEuPathDB" id="TriTrypDB:TcCL_ESM03925"/>
<dbReference type="VEuPathDB" id="TriTrypDB:C4B63_12g386"/>
<evidence type="ECO:0000313" key="3">
    <source>
        <dbReference type="Proteomes" id="UP000246078"/>
    </source>
</evidence>
<evidence type="ECO:0000313" key="2">
    <source>
        <dbReference type="EMBL" id="PWU96415.1"/>
    </source>
</evidence>
<dbReference type="VEuPathDB" id="TriTrypDB:TCDM_06625"/>
<feature type="compositionally biased region" description="Acidic residues" evidence="1">
    <location>
        <begin position="94"/>
        <end position="104"/>
    </location>
</feature>
<sequence length="849" mass="94119">MGSPQRNNGSHTAVYGLSEKDLVDPVCSSAFPGMRYKGLDSGRPFQVEARPDLSSSEQLELSSLTSEEPCALPATVLIGGASRCVGTVSPGEYETMEGEDEEPESSSSLDNSGEYAPLGFTVVTGGPLRALYKPKTVSYSADESEDSNTELSFSDAPLVMTVQENRGQASVQRQKERNIEVLECKPEAEAKEDVEEQGQLNAIVIRNLVRRLRDPNVQVAASEFENLEWDDPNFEEELQTLKQIASYTEVKETMMKTAKDGILESSSLMDQKIKDAVMMLPEITVVGVKDKFVEQVGTYGTLNKIGQEFVSPNSPKKSLLGAPREKIIIVGNNGKVAVLSKEAYTGSRFAGKKKMTESMIFTAGGAEAAISFKESRVGSCNVEKKKRKDHLLTSQKFTIIPKEAAFGEEEKPTRRMRREDLGRKSVVIYEIPELINGEIVETEYMETEDARNGDKDEEKQTMRHSRNKETTRKGRGWSVINEIVSDAAQNGYAANGDENLLSKKGRVPATRRRRRNNQNRSITFAELLEVEGEEVPLEALGAQTISLPSSTNPHDRETTETIVENEQATHTPLGYAQVFSQDSCKQRNSADVLQPLIEKNVTGVVERAKDGKSQQKKKKRYRPVSDRQKSRELEYSLVVDEEGTEIAESEDALGLNDGRASTVSRLREKHSLDHQGAAKDANCQLLPPLAPATSWRHRIRSKKSLNASLSVTELPEPTVSEIPDTTMDPSKVAKMSNQGESALGMTHNARKFRRARSNNLNRSATSFVFVPDEEIIELKEKVEESLDQTTSRGNTLNEGILLPVLSRPRRRKHSSAAASMTSLDIAESSTMEFDLDDTIQSTWNRKRSK</sequence>
<accession>A0A2V2VJ15</accession>
<dbReference type="VEuPathDB" id="TriTrypDB:ECC02_004992"/>
<dbReference type="AlphaFoldDB" id="A0A2V2VJ15"/>
<name>A0A2V2VJ15_TRYCR</name>
<feature type="region of interest" description="Disordered" evidence="1">
    <location>
        <begin position="446"/>
        <end position="473"/>
    </location>
</feature>
<organism evidence="2 3">
    <name type="scientific">Trypanosoma cruzi</name>
    <dbReference type="NCBI Taxonomy" id="5693"/>
    <lineage>
        <taxon>Eukaryota</taxon>
        <taxon>Discoba</taxon>
        <taxon>Euglenozoa</taxon>
        <taxon>Kinetoplastea</taxon>
        <taxon>Metakinetoplastina</taxon>
        <taxon>Trypanosomatida</taxon>
        <taxon>Trypanosomatidae</taxon>
        <taxon>Trypanosoma</taxon>
        <taxon>Schizotrypanum</taxon>
    </lineage>
</organism>
<feature type="compositionally biased region" description="Basic residues" evidence="1">
    <location>
        <begin position="503"/>
        <end position="517"/>
    </location>
</feature>
<proteinExistence type="predicted"/>
<dbReference type="VEuPathDB" id="TriTrypDB:TcG_04639"/>
<dbReference type="Proteomes" id="UP000246078">
    <property type="component" value="Unassembled WGS sequence"/>
</dbReference>
<protein>
    <recommendedName>
        <fullName evidence="4">Axoneme central apparatus protein</fullName>
    </recommendedName>
</protein>
<feature type="compositionally biased region" description="Basic and acidic residues" evidence="1">
    <location>
        <begin position="448"/>
        <end position="472"/>
    </location>
</feature>
<comment type="caution">
    <text evidence="2">The sequence shown here is derived from an EMBL/GenBank/DDBJ whole genome shotgun (WGS) entry which is preliminary data.</text>
</comment>
<gene>
    <name evidence="2" type="ORF">C3747_258g26</name>
</gene>
<dbReference type="VEuPathDB" id="TriTrypDB:TcCL_Unassigned07501"/>
<dbReference type="VEuPathDB" id="TriTrypDB:TcCLB.511867.130"/>
<evidence type="ECO:0008006" key="4">
    <source>
        <dbReference type="Google" id="ProtNLM"/>
    </source>
</evidence>
<reference evidence="2 3" key="1">
    <citation type="journal article" date="2018" name="Microb. Genom.">
        <title>Expanding an expanded genome: long-read sequencing of Trypanosoma cruzi.</title>
        <authorList>
            <person name="Berna L."/>
            <person name="Rodriguez M."/>
            <person name="Chiribao M.L."/>
            <person name="Parodi-Talice A."/>
            <person name="Pita S."/>
            <person name="Rijo G."/>
            <person name="Alvarez-Valin F."/>
            <person name="Robello C."/>
        </authorList>
    </citation>
    <scope>NUCLEOTIDE SEQUENCE [LARGE SCALE GENOMIC DNA]</scope>
    <source>
        <strain evidence="2 3">TCC</strain>
    </source>
</reference>
<feature type="region of interest" description="Disordered" evidence="1">
    <location>
        <begin position="604"/>
        <end position="630"/>
    </location>
</feature>
<dbReference type="VEuPathDB" id="TriTrypDB:TCSYLVIO_003534"/>
<feature type="region of interest" description="Disordered" evidence="1">
    <location>
        <begin position="495"/>
        <end position="518"/>
    </location>
</feature>
<dbReference type="VEuPathDB" id="TriTrypDB:C3747_258g26"/>
<dbReference type="EMBL" id="PRFC01000258">
    <property type="protein sequence ID" value="PWU96415.1"/>
    <property type="molecule type" value="Genomic_DNA"/>
</dbReference>
<dbReference type="VEuPathDB" id="TriTrypDB:TcBrA4_0091640"/>
<feature type="region of interest" description="Disordered" evidence="1">
    <location>
        <begin position="39"/>
        <end position="59"/>
    </location>
</feature>
<evidence type="ECO:0000256" key="1">
    <source>
        <dbReference type="SAM" id="MobiDB-lite"/>
    </source>
</evidence>
<feature type="region of interest" description="Disordered" evidence="1">
    <location>
        <begin position="89"/>
        <end position="113"/>
    </location>
</feature>
<dbReference type="VEuPathDB" id="TriTrypDB:BCY84_21149"/>
<dbReference type="VEuPathDB" id="TriTrypDB:Tc_MARK_2322"/>